<dbReference type="Pfam" id="PF01693">
    <property type="entry name" value="Cauli_VI"/>
    <property type="match status" value="1"/>
</dbReference>
<name>A0A2Z7A5U6_9LAMI</name>
<dbReference type="GO" id="GO:0008483">
    <property type="term" value="F:transaminase activity"/>
    <property type="evidence" value="ECO:0007669"/>
    <property type="project" value="UniProtKB-KW"/>
</dbReference>
<dbReference type="InterPro" id="IPR011320">
    <property type="entry name" value="RNase_H1_N"/>
</dbReference>
<evidence type="ECO:0000313" key="2">
    <source>
        <dbReference type="EMBL" id="KZV16914.1"/>
    </source>
</evidence>
<accession>A0A2Z7A5U6</accession>
<dbReference type="EMBL" id="KV018507">
    <property type="protein sequence ID" value="KZV16914.1"/>
    <property type="molecule type" value="Genomic_DNA"/>
</dbReference>
<evidence type="ECO:0000313" key="3">
    <source>
        <dbReference type="Proteomes" id="UP000250235"/>
    </source>
</evidence>
<dbReference type="Gene3D" id="3.40.970.10">
    <property type="entry name" value="Ribonuclease H1, N-terminal domain"/>
    <property type="match status" value="1"/>
</dbReference>
<reference evidence="2 3" key="1">
    <citation type="journal article" date="2015" name="Proc. Natl. Acad. Sci. U.S.A.">
        <title>The resurrection genome of Boea hygrometrica: A blueprint for survival of dehydration.</title>
        <authorList>
            <person name="Xiao L."/>
            <person name="Yang G."/>
            <person name="Zhang L."/>
            <person name="Yang X."/>
            <person name="Zhao S."/>
            <person name="Ji Z."/>
            <person name="Zhou Q."/>
            <person name="Hu M."/>
            <person name="Wang Y."/>
            <person name="Chen M."/>
            <person name="Xu Y."/>
            <person name="Jin H."/>
            <person name="Xiao X."/>
            <person name="Hu G."/>
            <person name="Bao F."/>
            <person name="Hu Y."/>
            <person name="Wan P."/>
            <person name="Li L."/>
            <person name="Deng X."/>
            <person name="Kuang T."/>
            <person name="Xiang C."/>
            <person name="Zhu J.K."/>
            <person name="Oliver M.J."/>
            <person name="He Y."/>
        </authorList>
    </citation>
    <scope>NUCLEOTIDE SEQUENCE [LARGE SCALE GENOMIC DNA]</scope>
    <source>
        <strain evidence="3">cv. XS01</strain>
    </source>
</reference>
<dbReference type="Proteomes" id="UP000250235">
    <property type="component" value="Unassembled WGS sequence"/>
</dbReference>
<dbReference type="InterPro" id="IPR037056">
    <property type="entry name" value="RNase_H1_N_sf"/>
</dbReference>
<protein>
    <submittedName>
        <fullName evidence="2">Branched-chain-amino-acid aminotransferase 2, chloroplastic-like</fullName>
    </submittedName>
</protein>
<dbReference type="AlphaFoldDB" id="A0A2Z7A5U6"/>
<keyword evidence="2" id="KW-0032">Aminotransferase</keyword>
<feature type="domain" description="Ribonuclease H1 N-terminal" evidence="1">
    <location>
        <begin position="102"/>
        <end position="126"/>
    </location>
</feature>
<proteinExistence type="predicted"/>
<sequence length="204" mass="23208">MKCWDYTVLSRLQLCFPKSRLSPLRPFTASESSRSSGLQRIHNRSSIGTRIYGLSLVPTKLLLNEFEIAIPDMIFLDLKFGQKNNRDTKIVAYYSYYDPSVEVREQVRGFSGACYKGFDTKKDAEEAFSCYLEAMNAPRIHKKCECEKTNTPSTSKPQRPKNSAKLVKVLRDLAVEIHSHAAKMEKVVEDIGQILEDMAVSDDE</sequence>
<gene>
    <name evidence="2" type="ORF">F511_36742</name>
</gene>
<organism evidence="2 3">
    <name type="scientific">Dorcoceras hygrometricum</name>
    <dbReference type="NCBI Taxonomy" id="472368"/>
    <lineage>
        <taxon>Eukaryota</taxon>
        <taxon>Viridiplantae</taxon>
        <taxon>Streptophyta</taxon>
        <taxon>Embryophyta</taxon>
        <taxon>Tracheophyta</taxon>
        <taxon>Spermatophyta</taxon>
        <taxon>Magnoliopsida</taxon>
        <taxon>eudicotyledons</taxon>
        <taxon>Gunneridae</taxon>
        <taxon>Pentapetalae</taxon>
        <taxon>asterids</taxon>
        <taxon>lamiids</taxon>
        <taxon>Lamiales</taxon>
        <taxon>Gesneriaceae</taxon>
        <taxon>Didymocarpoideae</taxon>
        <taxon>Trichosporeae</taxon>
        <taxon>Loxocarpinae</taxon>
        <taxon>Dorcoceras</taxon>
    </lineage>
</organism>
<keyword evidence="3" id="KW-1185">Reference proteome</keyword>
<keyword evidence="2" id="KW-0808">Transferase</keyword>
<evidence type="ECO:0000259" key="1">
    <source>
        <dbReference type="Pfam" id="PF01693"/>
    </source>
</evidence>